<dbReference type="Proteomes" id="UP001189429">
    <property type="component" value="Unassembled WGS sequence"/>
</dbReference>
<evidence type="ECO:0000313" key="1">
    <source>
        <dbReference type="EMBL" id="CAK0805578.1"/>
    </source>
</evidence>
<name>A0ABN9QPR0_9DINO</name>
<sequence>MPIWNSLPKTGDGRIERRLLRYVTHRYFMKTSSIMIRGFEPSRPSNQSLVGAADILSQQVPAAVEAALESKHAQERGFDLTDAAHMVATIEKLIAEWDAGLLEKVYRDTGMPMNEPIGREGLEKVLQDYTLYWMMGDDVESIQSFIRDRITLMHTFPHWHALQQFTNGQIRRPRLGA</sequence>
<evidence type="ECO:0000313" key="2">
    <source>
        <dbReference type="Proteomes" id="UP001189429"/>
    </source>
</evidence>
<proteinExistence type="predicted"/>
<dbReference type="EMBL" id="CAUYUJ010003498">
    <property type="protein sequence ID" value="CAK0805578.1"/>
    <property type="molecule type" value="Genomic_DNA"/>
</dbReference>
<comment type="caution">
    <text evidence="1">The sequence shown here is derived from an EMBL/GenBank/DDBJ whole genome shotgun (WGS) entry which is preliminary data.</text>
</comment>
<protein>
    <submittedName>
        <fullName evidence="1">Uncharacterized protein</fullName>
    </submittedName>
</protein>
<keyword evidence="2" id="KW-1185">Reference proteome</keyword>
<reference evidence="1" key="1">
    <citation type="submission" date="2023-10" db="EMBL/GenBank/DDBJ databases">
        <authorList>
            <person name="Chen Y."/>
            <person name="Shah S."/>
            <person name="Dougan E. K."/>
            <person name="Thang M."/>
            <person name="Chan C."/>
        </authorList>
    </citation>
    <scope>NUCLEOTIDE SEQUENCE [LARGE SCALE GENOMIC DNA]</scope>
</reference>
<organism evidence="1 2">
    <name type="scientific">Prorocentrum cordatum</name>
    <dbReference type="NCBI Taxonomy" id="2364126"/>
    <lineage>
        <taxon>Eukaryota</taxon>
        <taxon>Sar</taxon>
        <taxon>Alveolata</taxon>
        <taxon>Dinophyceae</taxon>
        <taxon>Prorocentrales</taxon>
        <taxon>Prorocentraceae</taxon>
        <taxon>Prorocentrum</taxon>
    </lineage>
</organism>
<gene>
    <name evidence="1" type="ORF">PCOR1329_LOCUS12055</name>
</gene>
<accession>A0ABN9QPR0</accession>